<accession>A0A4U3M736</accession>
<proteinExistence type="predicted"/>
<evidence type="ECO:0000313" key="2">
    <source>
        <dbReference type="Proteomes" id="UP000308705"/>
    </source>
</evidence>
<dbReference type="Proteomes" id="UP000308705">
    <property type="component" value="Unassembled WGS sequence"/>
</dbReference>
<sequence length="90" mass="9694">MTAPTPEPGELRDDIGQAQVVHVLSPPERIPINEDGAPAVGLPVMLYEPNYANPGAGPIKRQVVLMLPWDEASRLVIDITRLIVEDSSGV</sequence>
<evidence type="ECO:0000313" key="1">
    <source>
        <dbReference type="EMBL" id="TKK84621.1"/>
    </source>
</evidence>
<reference evidence="1 2" key="1">
    <citation type="submission" date="2019-04" db="EMBL/GenBank/DDBJ databases">
        <title>Herbidospora sp. NEAU-GS14.nov., a novel actinomycete isolated from soil.</title>
        <authorList>
            <person name="Han L."/>
        </authorList>
    </citation>
    <scope>NUCLEOTIDE SEQUENCE [LARGE SCALE GENOMIC DNA]</scope>
    <source>
        <strain evidence="1 2">NEAU-GS14</strain>
    </source>
</reference>
<dbReference type="EMBL" id="SZQA01000033">
    <property type="protein sequence ID" value="TKK84621.1"/>
    <property type="molecule type" value="Genomic_DNA"/>
</dbReference>
<name>A0A4U3M736_9ACTN</name>
<dbReference type="RefSeq" id="WP_137250205.1">
    <property type="nucleotide sequence ID" value="NZ_SZQA01000033.1"/>
</dbReference>
<comment type="caution">
    <text evidence="1">The sequence shown here is derived from an EMBL/GenBank/DDBJ whole genome shotgun (WGS) entry which is preliminary data.</text>
</comment>
<organism evidence="1 2">
    <name type="scientific">Herbidospora galbida</name>
    <dbReference type="NCBI Taxonomy" id="2575442"/>
    <lineage>
        <taxon>Bacteria</taxon>
        <taxon>Bacillati</taxon>
        <taxon>Actinomycetota</taxon>
        <taxon>Actinomycetes</taxon>
        <taxon>Streptosporangiales</taxon>
        <taxon>Streptosporangiaceae</taxon>
        <taxon>Herbidospora</taxon>
    </lineage>
</organism>
<gene>
    <name evidence="1" type="ORF">FDA94_28750</name>
</gene>
<dbReference type="AlphaFoldDB" id="A0A4U3M736"/>
<keyword evidence="2" id="KW-1185">Reference proteome</keyword>
<protein>
    <submittedName>
        <fullName evidence="1">Uncharacterized protein</fullName>
    </submittedName>
</protein>